<organism evidence="1 2">
    <name type="scientific">Fusarium torulosum</name>
    <dbReference type="NCBI Taxonomy" id="33205"/>
    <lineage>
        <taxon>Eukaryota</taxon>
        <taxon>Fungi</taxon>
        <taxon>Dikarya</taxon>
        <taxon>Ascomycota</taxon>
        <taxon>Pezizomycotina</taxon>
        <taxon>Sordariomycetes</taxon>
        <taxon>Hypocreomycetidae</taxon>
        <taxon>Hypocreales</taxon>
        <taxon>Nectriaceae</taxon>
        <taxon>Fusarium</taxon>
    </lineage>
</organism>
<dbReference type="AlphaFoldDB" id="A0AAE8MKC8"/>
<dbReference type="Proteomes" id="UP001187734">
    <property type="component" value="Unassembled WGS sequence"/>
</dbReference>
<proteinExistence type="predicted"/>
<gene>
    <name evidence="1" type="ORF">FTOL_12234</name>
</gene>
<protein>
    <submittedName>
        <fullName evidence="1">Uncharacterized protein</fullName>
    </submittedName>
</protein>
<accession>A0AAE8MKC8</accession>
<comment type="caution">
    <text evidence="1">The sequence shown here is derived from an EMBL/GenBank/DDBJ whole genome shotgun (WGS) entry which is preliminary data.</text>
</comment>
<dbReference type="EMBL" id="ONZP01000570">
    <property type="protein sequence ID" value="SPJ87765.1"/>
    <property type="molecule type" value="Genomic_DNA"/>
</dbReference>
<evidence type="ECO:0000313" key="1">
    <source>
        <dbReference type="EMBL" id="SPJ87765.1"/>
    </source>
</evidence>
<keyword evidence="2" id="KW-1185">Reference proteome</keyword>
<evidence type="ECO:0000313" key="2">
    <source>
        <dbReference type="Proteomes" id="UP001187734"/>
    </source>
</evidence>
<sequence length="66" mass="7184">MAPTPNLQLSNCVPHTMQDAGKWVSIANALSPLVDFAICHVNGSIISEVDLQALEDIHHRAMEIGY</sequence>
<name>A0AAE8MKC8_9HYPO</name>
<reference evidence="1" key="1">
    <citation type="submission" date="2018-03" db="EMBL/GenBank/DDBJ databases">
        <authorList>
            <person name="Guldener U."/>
        </authorList>
    </citation>
    <scope>NUCLEOTIDE SEQUENCE</scope>
</reference>